<dbReference type="PANTHER" id="PTHR19932:SF10">
    <property type="entry name" value="WD REPEAT AND HMG-BOX DNA-BINDING PROTEIN 1"/>
    <property type="match status" value="1"/>
</dbReference>
<feature type="domain" description="WDHD1/CFT4 second beta-propeller" evidence="6">
    <location>
        <begin position="415"/>
        <end position="713"/>
    </location>
</feature>
<dbReference type="GO" id="GO:0000278">
    <property type="term" value="P:mitotic cell cycle"/>
    <property type="evidence" value="ECO:0007669"/>
    <property type="project" value="TreeGrafter"/>
</dbReference>
<dbReference type="InterPro" id="IPR015943">
    <property type="entry name" value="WD40/YVTN_repeat-like_dom_sf"/>
</dbReference>
<feature type="compositionally biased region" description="Acidic residues" evidence="5">
    <location>
        <begin position="728"/>
        <end position="752"/>
    </location>
</feature>
<dbReference type="GO" id="GO:0006261">
    <property type="term" value="P:DNA-templated DNA replication"/>
    <property type="evidence" value="ECO:0007669"/>
    <property type="project" value="TreeGrafter"/>
</dbReference>
<dbReference type="SUPFAM" id="SSF50978">
    <property type="entry name" value="WD40 repeat-like"/>
    <property type="match status" value="1"/>
</dbReference>
<evidence type="ECO:0000256" key="4">
    <source>
        <dbReference type="ARBA" id="ARBA00023242"/>
    </source>
</evidence>
<evidence type="ECO:0000313" key="8">
    <source>
        <dbReference type="EMBL" id="EGW30827.1"/>
    </source>
</evidence>
<dbReference type="HOGENOM" id="CLU_004219_2_0_1"/>
<dbReference type="GO" id="GO:0006281">
    <property type="term" value="P:DNA repair"/>
    <property type="evidence" value="ECO:0007669"/>
    <property type="project" value="TreeGrafter"/>
</dbReference>
<dbReference type="Proteomes" id="UP000000709">
    <property type="component" value="Unassembled WGS sequence"/>
</dbReference>
<evidence type="ECO:0000313" key="9">
    <source>
        <dbReference type="Proteomes" id="UP000000709"/>
    </source>
</evidence>
<evidence type="ECO:0000259" key="6">
    <source>
        <dbReference type="Pfam" id="PF12341"/>
    </source>
</evidence>
<dbReference type="SMART" id="SM00320">
    <property type="entry name" value="WD40"/>
    <property type="match status" value="5"/>
</dbReference>
<dbReference type="Pfam" id="PF12341">
    <property type="entry name" value="Mcl1_mid"/>
    <property type="match status" value="1"/>
</dbReference>
<dbReference type="PANTHER" id="PTHR19932">
    <property type="entry name" value="WD REPEAT AND HMG-BOX DNA BINDING PROTEIN"/>
    <property type="match status" value="1"/>
</dbReference>
<dbReference type="AlphaFoldDB" id="G3AT64"/>
<dbReference type="GeneID" id="18871620"/>
<dbReference type="OrthoDB" id="427368at2759"/>
<feature type="compositionally biased region" description="Acidic residues" evidence="5">
    <location>
        <begin position="324"/>
        <end position="341"/>
    </location>
</feature>
<keyword evidence="4" id="KW-0539">Nucleus</keyword>
<dbReference type="InterPro" id="IPR022100">
    <property type="entry name" value="WDHD1/CFT4_beta-prop_2nd"/>
</dbReference>
<gene>
    <name evidence="8" type="ORF">SPAPADRAFT_52025</name>
</gene>
<evidence type="ECO:0000259" key="7">
    <source>
        <dbReference type="Pfam" id="PF20946"/>
    </source>
</evidence>
<dbReference type="GO" id="GO:0043596">
    <property type="term" value="C:nuclear replication fork"/>
    <property type="evidence" value="ECO:0007669"/>
    <property type="project" value="TreeGrafter"/>
</dbReference>
<feature type="region of interest" description="Disordered" evidence="5">
    <location>
        <begin position="381"/>
        <end position="404"/>
    </location>
</feature>
<sequence length="860" mass="97269">MSHKKITAFPDGNSYVHYNPTSDRLLIGNSEGLIKLFNIAEPELEPVSIDIIDNLTSLAHDSDSNRAVVTSTSGQLELIDLKSGESNGIIHRSDLPLRDAVFVNSGKRVVCGGDDDKLVVVDVQDKSTQSITLPDQMVNLAYNFSGEIISVCLSNGNVQLYSVVNEQPNLIHSLNNVLNAKINTSLDQIDFNQENHDELVCSKTHWSSNGRYLLVPTIENEVHVYQRDDWKIIKKFDNDNAKIVDFALSANGKHLVILSHDGFKIFDFDSGNVIHEDTVDFDGYYPLNTAWRGNHLFIGTTNGEVLSLKNIVSESASNLFVDEAEESDIEDDEGEKDDGNDTDVLLRDSDDENEEPALARKREYKLHEEDELIIDEDDEELNGLSNGHSESYKRSKLNGHSTSNGHAHVPTFEIKPYSPGSTPFNHGSVKKRYLTMNNLGYVWIVKTIELESQQSITVSFFDRSVHREYNFIDYSGFDLASLNARGILLARSADSKKEGGLVYYRDHDDSYSWERKIPLVVNEYITSVCISNSNSENDLIVVGTNMGYLRVFDQFGLCVNVIKTTPVVSLISSSRATLFMINQVANVFTYSIIELADFKYYQQNVMLPLKHSDKLLIKGVFFNEYDDPILVGGEDDTVLVLHQWRQEQNSKWIPLLNCHDAIVGHNRNKKNWKCWPLGLIGEKLNCLILKGGDSEYPGFPLPLPVEIDIEMPIVVKERAKEKKKSDLDDLGLGEGDDDDEEDEEETRVEEDAEEVFVRSTTFGKLLSETLNDENTEDTDRSDIMERLNECANLFDKSLLKLFGQACSQSQLNKAWSIVKMIKKDKAQYAAFRIAERMQFMNLANKIRELREMSLEEEEDD</sequence>
<reference evidence="8 9" key="1">
    <citation type="journal article" date="2011" name="Proc. Natl. Acad. Sci. U.S.A.">
        <title>Comparative genomics of xylose-fermenting fungi for enhanced biofuel production.</title>
        <authorList>
            <person name="Wohlbach D.J."/>
            <person name="Kuo A."/>
            <person name="Sato T.K."/>
            <person name="Potts K.M."/>
            <person name="Salamov A.A."/>
            <person name="LaButti K.M."/>
            <person name="Sun H."/>
            <person name="Clum A."/>
            <person name="Pangilinan J.L."/>
            <person name="Lindquist E.A."/>
            <person name="Lucas S."/>
            <person name="Lapidus A."/>
            <person name="Jin M."/>
            <person name="Gunawan C."/>
            <person name="Balan V."/>
            <person name="Dale B.E."/>
            <person name="Jeffries T.W."/>
            <person name="Zinkel R."/>
            <person name="Barry K.W."/>
            <person name="Grigoriev I.V."/>
            <person name="Gasch A.P."/>
        </authorList>
    </citation>
    <scope>NUCLEOTIDE SEQUENCE [LARGE SCALE GENOMIC DNA]</scope>
    <source>
        <strain evidence="9">NRRL Y-27907 / 11-Y1</strain>
    </source>
</reference>
<feature type="region of interest" description="Disordered" evidence="5">
    <location>
        <begin position="324"/>
        <end position="362"/>
    </location>
</feature>
<dbReference type="Pfam" id="PF20946">
    <property type="entry name" value="Ctf4_C"/>
    <property type="match status" value="1"/>
</dbReference>
<accession>G3AT64</accession>
<dbReference type="GO" id="GO:0003682">
    <property type="term" value="F:chromatin binding"/>
    <property type="evidence" value="ECO:0007669"/>
    <property type="project" value="TreeGrafter"/>
</dbReference>
<dbReference type="OMA" id="RYAHTNG"/>
<feature type="domain" description="WDHD1/CFT4 helical bundle" evidence="7">
    <location>
        <begin position="751"/>
        <end position="855"/>
    </location>
</feature>
<protein>
    <submittedName>
        <fullName evidence="8">Uncharacterized protein</fullName>
    </submittedName>
</protein>
<comment type="subcellular location">
    <subcellularLocation>
        <location evidence="1">Nucleus</location>
    </subcellularLocation>
</comment>
<keyword evidence="2" id="KW-0853">WD repeat</keyword>
<evidence type="ECO:0000256" key="5">
    <source>
        <dbReference type="SAM" id="MobiDB-lite"/>
    </source>
</evidence>
<name>G3AT64_SPAPN</name>
<dbReference type="RefSeq" id="XP_007376860.1">
    <property type="nucleotide sequence ID" value="XM_007376798.1"/>
</dbReference>
<dbReference type="InParanoid" id="G3AT64"/>
<dbReference type="FunCoup" id="G3AT64">
    <property type="interactions" value="352"/>
</dbReference>
<dbReference type="KEGG" id="spaa:SPAPADRAFT_52025"/>
<dbReference type="InterPro" id="IPR001680">
    <property type="entry name" value="WD40_rpt"/>
</dbReference>
<evidence type="ECO:0000256" key="3">
    <source>
        <dbReference type="ARBA" id="ARBA00022737"/>
    </source>
</evidence>
<feature type="region of interest" description="Disordered" evidence="5">
    <location>
        <begin position="725"/>
        <end position="752"/>
    </location>
</feature>
<keyword evidence="3" id="KW-0677">Repeat</keyword>
<dbReference type="eggNOG" id="KOG1274">
    <property type="taxonomic scope" value="Eukaryota"/>
</dbReference>
<dbReference type="STRING" id="619300.G3AT64"/>
<dbReference type="Gene3D" id="2.130.10.10">
    <property type="entry name" value="YVTN repeat-like/Quinoprotein amine dehydrogenase"/>
    <property type="match status" value="2"/>
</dbReference>
<dbReference type="InterPro" id="IPR036322">
    <property type="entry name" value="WD40_repeat_dom_sf"/>
</dbReference>
<keyword evidence="9" id="KW-1185">Reference proteome</keyword>
<dbReference type="EMBL" id="GL996504">
    <property type="protein sequence ID" value="EGW30827.1"/>
    <property type="molecule type" value="Genomic_DNA"/>
</dbReference>
<proteinExistence type="predicted"/>
<evidence type="ECO:0000256" key="2">
    <source>
        <dbReference type="ARBA" id="ARBA00022574"/>
    </source>
</evidence>
<dbReference type="InterPro" id="IPR048591">
    <property type="entry name" value="WDHD1/CFT4_hel"/>
</dbReference>
<evidence type="ECO:0000256" key="1">
    <source>
        <dbReference type="ARBA" id="ARBA00004123"/>
    </source>
</evidence>
<organism evidence="9">
    <name type="scientific">Spathaspora passalidarum (strain NRRL Y-27907 / 11-Y1)</name>
    <dbReference type="NCBI Taxonomy" id="619300"/>
    <lineage>
        <taxon>Eukaryota</taxon>
        <taxon>Fungi</taxon>
        <taxon>Dikarya</taxon>
        <taxon>Ascomycota</taxon>
        <taxon>Saccharomycotina</taxon>
        <taxon>Pichiomycetes</taxon>
        <taxon>Debaryomycetaceae</taxon>
        <taxon>Spathaspora</taxon>
    </lineage>
</organism>